<evidence type="ECO:0000313" key="2">
    <source>
        <dbReference type="EMBL" id="WXB07074.1"/>
    </source>
</evidence>
<proteinExistence type="predicted"/>
<dbReference type="RefSeq" id="WP_394836734.1">
    <property type="nucleotide sequence ID" value="NZ_CP089929.1"/>
</dbReference>
<sequence>MNVSNLGRPPAIPVEHARLAGYPGLVGFAVVLTGMLALVFPTGKEYADFTSVKTPDRYSIAYLDVLTRANPEELELRVVYVKQLGTLGRFSKALALLEPVSLAPRYEAMAKNMRFDLRLAQARSIPEGDPLRQQTFDLALVDLEALRPLQHDAARLRELAKVSLELERPAMASEFLLRLAEQSDDGSRAAILAEAAHWQRASSDGKRASVNYDKAAALSTDPTVGRAYALASIAALEAENAVTDAADRAAMYAAKFPKDVEIVMRAASLATACSRHAVARDLGQRAIDLQSEGENSDAFLRAQAKRDLSVNDPHAALRSIKRLVARHPNDVDLRETEAIVAEWAGDRRLAYRDWLFVMKHEGAGRPRGGIRL</sequence>
<feature type="transmembrane region" description="Helical" evidence="1">
    <location>
        <begin position="20"/>
        <end position="40"/>
    </location>
</feature>
<dbReference type="SUPFAM" id="SSF48452">
    <property type="entry name" value="TPR-like"/>
    <property type="match status" value="1"/>
</dbReference>
<keyword evidence="3" id="KW-1185">Reference proteome</keyword>
<keyword evidence="1" id="KW-0812">Transmembrane</keyword>
<dbReference type="InterPro" id="IPR011990">
    <property type="entry name" value="TPR-like_helical_dom_sf"/>
</dbReference>
<name>A0ABZ2L811_9BACT</name>
<evidence type="ECO:0000256" key="1">
    <source>
        <dbReference type="SAM" id="Phobius"/>
    </source>
</evidence>
<protein>
    <recommendedName>
        <fullName evidence="4">Tetratricopeptide repeat protein</fullName>
    </recommendedName>
</protein>
<organism evidence="2 3">
    <name type="scientific">Pendulispora rubella</name>
    <dbReference type="NCBI Taxonomy" id="2741070"/>
    <lineage>
        <taxon>Bacteria</taxon>
        <taxon>Pseudomonadati</taxon>
        <taxon>Myxococcota</taxon>
        <taxon>Myxococcia</taxon>
        <taxon>Myxococcales</taxon>
        <taxon>Sorangiineae</taxon>
        <taxon>Pendulisporaceae</taxon>
        <taxon>Pendulispora</taxon>
    </lineage>
</organism>
<evidence type="ECO:0008006" key="4">
    <source>
        <dbReference type="Google" id="ProtNLM"/>
    </source>
</evidence>
<reference evidence="2" key="1">
    <citation type="submission" date="2021-12" db="EMBL/GenBank/DDBJ databases">
        <title>Discovery of the Pendulisporaceae a myxobacterial family with distinct sporulation behavior and unique specialized metabolism.</title>
        <authorList>
            <person name="Garcia R."/>
            <person name="Popoff A."/>
            <person name="Bader C.D."/>
            <person name="Loehr J."/>
            <person name="Walesch S."/>
            <person name="Walt C."/>
            <person name="Boldt J."/>
            <person name="Bunk B."/>
            <person name="Haeckl F.J.F.P.J."/>
            <person name="Gunesch A.P."/>
            <person name="Birkelbach J."/>
            <person name="Nuebel U."/>
            <person name="Pietschmann T."/>
            <person name="Bach T."/>
            <person name="Mueller R."/>
        </authorList>
    </citation>
    <scope>NUCLEOTIDE SEQUENCE</scope>
    <source>
        <strain evidence="2">MSr11367</strain>
    </source>
</reference>
<keyword evidence="1" id="KW-1133">Transmembrane helix</keyword>
<gene>
    <name evidence="2" type="ORF">LVJ94_07480</name>
</gene>
<keyword evidence="1" id="KW-0472">Membrane</keyword>
<dbReference type="Proteomes" id="UP001374803">
    <property type="component" value="Chromosome"/>
</dbReference>
<evidence type="ECO:0000313" key="3">
    <source>
        <dbReference type="Proteomes" id="UP001374803"/>
    </source>
</evidence>
<dbReference type="EMBL" id="CP089983">
    <property type="protein sequence ID" value="WXB07074.1"/>
    <property type="molecule type" value="Genomic_DNA"/>
</dbReference>
<accession>A0ABZ2L811</accession>